<dbReference type="Proteomes" id="UP000295391">
    <property type="component" value="Unassembled WGS sequence"/>
</dbReference>
<dbReference type="Pfam" id="PF03551">
    <property type="entry name" value="PadR"/>
    <property type="match status" value="1"/>
</dbReference>
<sequence length="180" mass="20756">MQDKIILGLLAFQDATLYDLKKTMEQSTAMFYNTSFGSIHPALQKLERANLVTVHEEANGKRVRKVYSRTAKGAKAFQDWISEPVAVFKTKDESMLRLFYFGHIEGDVAPHVQLYIDEADQWIAALETMLHAQDLSKVPAQFQKMAFFQLATMRYGLDVIKFSKSWYQQLLKDYKAQGFE</sequence>
<dbReference type="InterPro" id="IPR036390">
    <property type="entry name" value="WH_DNA-bd_sf"/>
</dbReference>
<dbReference type="SUPFAM" id="SSF46785">
    <property type="entry name" value="Winged helix' DNA-binding domain"/>
    <property type="match status" value="1"/>
</dbReference>
<dbReference type="OrthoDB" id="3186544at2"/>
<evidence type="ECO:0000259" key="1">
    <source>
        <dbReference type="Pfam" id="PF03551"/>
    </source>
</evidence>
<evidence type="ECO:0000313" key="3">
    <source>
        <dbReference type="Proteomes" id="UP000295391"/>
    </source>
</evidence>
<feature type="domain" description="Transcription regulator PadR N-terminal" evidence="1">
    <location>
        <begin position="6"/>
        <end position="78"/>
    </location>
</feature>
<dbReference type="InterPro" id="IPR005149">
    <property type="entry name" value="Tscrpt_reg_PadR_N"/>
</dbReference>
<name>A0A4V3DBH7_9HYPH</name>
<comment type="caution">
    <text evidence="2">The sequence shown here is derived from an EMBL/GenBank/DDBJ whole genome shotgun (WGS) entry which is preliminary data.</text>
</comment>
<proteinExistence type="predicted"/>
<organism evidence="2 3">
    <name type="scientific">Maritalea mobilis</name>
    <dbReference type="NCBI Taxonomy" id="483324"/>
    <lineage>
        <taxon>Bacteria</taxon>
        <taxon>Pseudomonadati</taxon>
        <taxon>Pseudomonadota</taxon>
        <taxon>Alphaproteobacteria</taxon>
        <taxon>Hyphomicrobiales</taxon>
        <taxon>Devosiaceae</taxon>
        <taxon>Maritalea</taxon>
    </lineage>
</organism>
<accession>A0A4V3DBH7</accession>
<dbReference type="PANTHER" id="PTHR43252:SF6">
    <property type="entry name" value="NEGATIVE TRANSCRIPTION REGULATOR PADR"/>
    <property type="match status" value="1"/>
</dbReference>
<keyword evidence="3" id="KW-1185">Reference proteome</keyword>
<protein>
    <submittedName>
        <fullName evidence="2">PadR family transcriptional regulator</fullName>
    </submittedName>
</protein>
<dbReference type="PANTHER" id="PTHR43252">
    <property type="entry name" value="TRANSCRIPTIONAL REGULATOR YQJI"/>
    <property type="match status" value="1"/>
</dbReference>
<dbReference type="RefSeq" id="WP_133571377.1">
    <property type="nucleotide sequence ID" value="NZ_SNYR01000001.1"/>
</dbReference>
<dbReference type="InterPro" id="IPR036388">
    <property type="entry name" value="WH-like_DNA-bd_sf"/>
</dbReference>
<reference evidence="2 3" key="1">
    <citation type="submission" date="2019-03" db="EMBL/GenBank/DDBJ databases">
        <title>Genomic Encyclopedia of Type Strains, Phase III (KMG-III): the genomes of soil and plant-associated and newly described type strains.</title>
        <authorList>
            <person name="Whitman W."/>
        </authorList>
    </citation>
    <scope>NUCLEOTIDE SEQUENCE [LARGE SCALE GENOMIC DNA]</scope>
    <source>
        <strain evidence="2 3">CGMCC 1.7002</strain>
    </source>
</reference>
<gene>
    <name evidence="2" type="ORF">ATL17_0701</name>
</gene>
<dbReference type="Gene3D" id="1.10.10.10">
    <property type="entry name" value="Winged helix-like DNA-binding domain superfamily/Winged helix DNA-binding domain"/>
    <property type="match status" value="1"/>
</dbReference>
<dbReference type="AlphaFoldDB" id="A0A4V3DBH7"/>
<dbReference type="EMBL" id="SNYR01000001">
    <property type="protein sequence ID" value="TDQ66698.1"/>
    <property type="molecule type" value="Genomic_DNA"/>
</dbReference>
<evidence type="ECO:0000313" key="2">
    <source>
        <dbReference type="EMBL" id="TDQ66698.1"/>
    </source>
</evidence>